<dbReference type="InterPro" id="IPR036787">
    <property type="entry name" value="T_IF-3_N_sf"/>
</dbReference>
<dbReference type="InterPro" id="IPR036788">
    <property type="entry name" value="T_IF-3_C_sf"/>
</dbReference>
<dbReference type="SUPFAM" id="SSF54364">
    <property type="entry name" value="Translation initiation factor IF3, N-terminal domain"/>
    <property type="match status" value="1"/>
</dbReference>
<feature type="region of interest" description="Disordered" evidence="9">
    <location>
        <begin position="251"/>
        <end position="278"/>
    </location>
</feature>
<keyword evidence="6" id="KW-0496">Mitochondrion</keyword>
<comment type="similarity">
    <text evidence="2">Belongs to the IF-3 family.</text>
</comment>
<evidence type="ECO:0000313" key="12">
    <source>
        <dbReference type="Ensembl" id="ENSSVLP00005029634.1"/>
    </source>
</evidence>
<dbReference type="GO" id="GO:0003743">
    <property type="term" value="F:translation initiation factor activity"/>
    <property type="evidence" value="ECO:0007669"/>
    <property type="project" value="UniProtKB-KW"/>
</dbReference>
<comment type="subcellular location">
    <subcellularLocation>
        <location evidence="1">Mitochondrion</location>
    </subcellularLocation>
</comment>
<dbReference type="PANTHER" id="PTHR10938">
    <property type="entry name" value="TRANSLATION INITIATION FACTOR IF-3"/>
    <property type="match status" value="1"/>
</dbReference>
<evidence type="ECO:0000256" key="4">
    <source>
        <dbReference type="ARBA" id="ARBA00022917"/>
    </source>
</evidence>
<dbReference type="GO" id="GO:0005739">
    <property type="term" value="C:mitochondrion"/>
    <property type="evidence" value="ECO:0007669"/>
    <property type="project" value="UniProtKB-SubCell"/>
</dbReference>
<evidence type="ECO:0000256" key="3">
    <source>
        <dbReference type="ARBA" id="ARBA00022540"/>
    </source>
</evidence>
<dbReference type="FunFam" id="3.10.20.80:FF:000002">
    <property type="entry name" value="Mitochondrial translational initiation factor 3"/>
    <property type="match status" value="1"/>
</dbReference>
<dbReference type="InterPro" id="IPR019815">
    <property type="entry name" value="Translation_initiation_fac_3_C"/>
</dbReference>
<dbReference type="AlphaFoldDB" id="A0A8D2DTY5"/>
<evidence type="ECO:0000256" key="7">
    <source>
        <dbReference type="ARBA" id="ARBA00059316"/>
    </source>
</evidence>
<dbReference type="InterPro" id="IPR019814">
    <property type="entry name" value="Translation_initiation_fac_3_N"/>
</dbReference>
<feature type="domain" description="Translation initiation factor 3 N-terminal" evidence="11">
    <location>
        <begin position="78"/>
        <end position="145"/>
    </location>
</feature>
<dbReference type="GeneTree" id="ENSGT00390000014424"/>
<evidence type="ECO:0000256" key="2">
    <source>
        <dbReference type="ARBA" id="ARBA00005439"/>
    </source>
</evidence>
<dbReference type="GO" id="GO:0043024">
    <property type="term" value="F:ribosomal small subunit binding"/>
    <property type="evidence" value="ECO:0007669"/>
    <property type="project" value="Ensembl"/>
</dbReference>
<keyword evidence="13" id="KW-1185">Reference proteome</keyword>
<dbReference type="OrthoDB" id="21573at2759"/>
<keyword evidence="3" id="KW-0396">Initiation factor</keyword>
<dbReference type="Ensembl" id="ENSSVLT00005032910.1">
    <property type="protein sequence ID" value="ENSSVLP00005029634.1"/>
    <property type="gene ID" value="ENSSVLG00005023396.1"/>
</dbReference>
<name>A0A8D2DTY5_SCIVU</name>
<evidence type="ECO:0000256" key="5">
    <source>
        <dbReference type="ARBA" id="ARBA00022946"/>
    </source>
</evidence>
<evidence type="ECO:0000256" key="1">
    <source>
        <dbReference type="ARBA" id="ARBA00004173"/>
    </source>
</evidence>
<dbReference type="SUPFAM" id="SSF55200">
    <property type="entry name" value="Translation initiation factor IF3, C-terminal domain"/>
    <property type="match status" value="1"/>
</dbReference>
<comment type="function">
    <text evidence="7">IF-3 binds to the 28S ribosomal subunit and shifts the equilibrium between 55S ribosomes and their 39S and 28S subunits in favor of the free subunits, thus enhancing the availability of 28S subunits on which protein synthesis initiation begins.</text>
</comment>
<keyword evidence="4" id="KW-0648">Protein biosynthesis</keyword>
<feature type="domain" description="Translation initiation factor 3 C-terminal" evidence="10">
    <location>
        <begin position="157"/>
        <end position="236"/>
    </location>
</feature>
<accession>A0A8D2DTY5</accession>
<reference evidence="12" key="2">
    <citation type="submission" date="2025-09" db="UniProtKB">
        <authorList>
            <consortium name="Ensembl"/>
        </authorList>
    </citation>
    <scope>IDENTIFICATION</scope>
</reference>
<protein>
    <recommendedName>
        <fullName evidence="8">Translation initiation factor IF-3, mitochondrial</fullName>
    </recommendedName>
</protein>
<gene>
    <name evidence="12" type="primary">MTIF3</name>
</gene>
<reference evidence="12" key="1">
    <citation type="submission" date="2025-08" db="UniProtKB">
        <authorList>
            <consortium name="Ensembl"/>
        </authorList>
    </citation>
    <scope>IDENTIFICATION</scope>
</reference>
<keyword evidence="5" id="KW-0809">Transit peptide</keyword>
<dbReference type="Gene3D" id="3.10.20.80">
    <property type="entry name" value="Translation initiation factor 3 (IF-3), N-terminal domain"/>
    <property type="match status" value="1"/>
</dbReference>
<evidence type="ECO:0000256" key="9">
    <source>
        <dbReference type="SAM" id="MobiDB-lite"/>
    </source>
</evidence>
<dbReference type="GO" id="GO:0032790">
    <property type="term" value="P:ribosome disassembly"/>
    <property type="evidence" value="ECO:0007669"/>
    <property type="project" value="Ensembl"/>
</dbReference>
<evidence type="ECO:0000259" key="11">
    <source>
        <dbReference type="Pfam" id="PF05198"/>
    </source>
</evidence>
<dbReference type="Gene3D" id="3.30.110.10">
    <property type="entry name" value="Translation initiation factor 3 (IF-3), C-terminal domain"/>
    <property type="match status" value="1"/>
</dbReference>
<dbReference type="Pfam" id="PF05198">
    <property type="entry name" value="IF3_N"/>
    <property type="match status" value="1"/>
</dbReference>
<dbReference type="PANTHER" id="PTHR10938:SF0">
    <property type="entry name" value="TRANSLATION INITIATION FACTOR IF-3, MITOCHONDRIAL"/>
    <property type="match status" value="1"/>
</dbReference>
<dbReference type="GO" id="GO:0070124">
    <property type="term" value="P:mitochondrial translational initiation"/>
    <property type="evidence" value="ECO:0007669"/>
    <property type="project" value="TreeGrafter"/>
</dbReference>
<evidence type="ECO:0000256" key="6">
    <source>
        <dbReference type="ARBA" id="ARBA00023128"/>
    </source>
</evidence>
<sequence length="278" mass="32304">MAAVLKRLLLQTIRTENNCIGRCFDKHIRQKTVPVQLFLVAYAPRLPYLMHTKSFSTVEDTQDERKKKKKSDTTFSNVGRKIGERIIRVLDEKGNDLGNMHRADAIRLMEERDLRLVRRNSSTEPPEYQLMTGTQIHQERLRLRDTEKAKLKPGPTVTKELTFSSNIKQHDLDTKSKQIQQWIEKKYQVQITIKKGKNVDEPENKMEEIFNQIVQTMPGIATFLSRPQPVKGGKALMCVIRHLTKKEEKAYGDLQETQKRDILNKENGNDKESNVLHQ</sequence>
<evidence type="ECO:0000313" key="13">
    <source>
        <dbReference type="Proteomes" id="UP000694564"/>
    </source>
</evidence>
<organism evidence="12 13">
    <name type="scientific">Sciurus vulgaris</name>
    <name type="common">Eurasian red squirrel</name>
    <dbReference type="NCBI Taxonomy" id="55149"/>
    <lineage>
        <taxon>Eukaryota</taxon>
        <taxon>Metazoa</taxon>
        <taxon>Chordata</taxon>
        <taxon>Craniata</taxon>
        <taxon>Vertebrata</taxon>
        <taxon>Euteleostomi</taxon>
        <taxon>Mammalia</taxon>
        <taxon>Eutheria</taxon>
        <taxon>Euarchontoglires</taxon>
        <taxon>Glires</taxon>
        <taxon>Rodentia</taxon>
        <taxon>Sciuromorpha</taxon>
        <taxon>Sciuridae</taxon>
        <taxon>Sciurinae</taxon>
        <taxon>Sciurini</taxon>
        <taxon>Sciurus</taxon>
    </lineage>
</organism>
<dbReference type="InterPro" id="IPR001288">
    <property type="entry name" value="Translation_initiation_fac_3"/>
</dbReference>
<dbReference type="FunFam" id="3.30.110.10:FF:000004">
    <property type="entry name" value="Translation initiation factor IF-3, mitochondrial"/>
    <property type="match status" value="1"/>
</dbReference>
<dbReference type="Proteomes" id="UP000694564">
    <property type="component" value="Chromosome 4"/>
</dbReference>
<dbReference type="GO" id="GO:0008135">
    <property type="term" value="F:translation factor activity, RNA binding"/>
    <property type="evidence" value="ECO:0007669"/>
    <property type="project" value="Ensembl"/>
</dbReference>
<evidence type="ECO:0000259" key="10">
    <source>
        <dbReference type="Pfam" id="PF00707"/>
    </source>
</evidence>
<dbReference type="Pfam" id="PF00707">
    <property type="entry name" value="IF3_C"/>
    <property type="match status" value="1"/>
</dbReference>
<proteinExistence type="inferred from homology"/>
<evidence type="ECO:0000256" key="8">
    <source>
        <dbReference type="ARBA" id="ARBA00073270"/>
    </source>
</evidence>